<dbReference type="Pfam" id="PF14420">
    <property type="entry name" value="Clr5"/>
    <property type="match status" value="1"/>
</dbReference>
<dbReference type="Proteomes" id="UP001224890">
    <property type="component" value="Unassembled WGS sequence"/>
</dbReference>
<evidence type="ECO:0000256" key="1">
    <source>
        <dbReference type="SAM" id="MobiDB-lite"/>
    </source>
</evidence>
<reference evidence="3" key="1">
    <citation type="submission" date="2021-06" db="EMBL/GenBank/DDBJ databases">
        <title>Comparative genomics, transcriptomics and evolutionary studies reveal genomic signatures of adaptation to plant cell wall in hemibiotrophic fungi.</title>
        <authorList>
            <consortium name="DOE Joint Genome Institute"/>
            <person name="Baroncelli R."/>
            <person name="Diaz J.F."/>
            <person name="Benocci T."/>
            <person name="Peng M."/>
            <person name="Battaglia E."/>
            <person name="Haridas S."/>
            <person name="Andreopoulos W."/>
            <person name="Labutti K."/>
            <person name="Pangilinan J."/>
            <person name="Floch G.L."/>
            <person name="Makela M.R."/>
            <person name="Henrissat B."/>
            <person name="Grigoriev I.V."/>
            <person name="Crouch J.A."/>
            <person name="De Vries R.P."/>
            <person name="Sukno S.A."/>
            <person name="Thon M.R."/>
        </authorList>
    </citation>
    <scope>NUCLEOTIDE SEQUENCE</scope>
    <source>
        <strain evidence="3">CBS 193.32</strain>
    </source>
</reference>
<sequence>MFSSFAHHESPREGPCEYLLETEASVTTLVPPAAAQCSSNMDTHSHSSGISLVKSTPYATEEVWKVMQATITRLYQSEGKSLKEVKAIMERDHFFFATERMFKSRIVRWGLDKKLKEPEVLHMLELKRKRQATGKDSRFSIEDQDVDWDRVEQYLKRRPDLDSKQKHTPTKSATLKRKITCRTPSPSPRQSPASHASAAPIIITLIPSLPSPSLETDIQADVLLVFSTYHTSAFQTGTWVLDDAHLCEHDFIHVVQILTEIGKVPGLLARKQIPTGLRTLRRALSAFRHVLLIREPRFYYSMLVNILTLQGNVQVLEYSIRYIYAIHCEILGDRHPLSIVWSKIRDLPQETRLETLRSVFAVICVQFEAEQAAAFKSEHALDVLIMRCSLLRLLGNVEGDEFGAVIRGYTAAATEALKQDDYELSCRILLGVATALLDAGDVEQAERTLCQIGSTIKVQSRVAARGTRASNRQQQQHQHDMEQLLETQQLDRCSASSLCSQMTRYSEGASETKIIYGYYKGLWEPWSRWSPVVVKRVLDTHRRAREQDVWAARLWADVLLSVR</sequence>
<proteinExistence type="predicted"/>
<evidence type="ECO:0000313" key="4">
    <source>
        <dbReference type="Proteomes" id="UP001224890"/>
    </source>
</evidence>
<feature type="domain" description="Clr5" evidence="2">
    <location>
        <begin position="61"/>
        <end position="113"/>
    </location>
</feature>
<dbReference type="PANTHER" id="PTHR38788">
    <property type="entry name" value="CLR5 DOMAIN-CONTAINING PROTEIN"/>
    <property type="match status" value="1"/>
</dbReference>
<dbReference type="InterPro" id="IPR025676">
    <property type="entry name" value="Clr5_dom"/>
</dbReference>
<dbReference type="RefSeq" id="XP_060421579.1">
    <property type="nucleotide sequence ID" value="XM_060576600.1"/>
</dbReference>
<organism evidence="3 4">
    <name type="scientific">Colletotrichum godetiae</name>
    <dbReference type="NCBI Taxonomy" id="1209918"/>
    <lineage>
        <taxon>Eukaryota</taxon>
        <taxon>Fungi</taxon>
        <taxon>Dikarya</taxon>
        <taxon>Ascomycota</taxon>
        <taxon>Pezizomycotina</taxon>
        <taxon>Sordariomycetes</taxon>
        <taxon>Hypocreomycetidae</taxon>
        <taxon>Glomerellales</taxon>
        <taxon>Glomerellaceae</taxon>
        <taxon>Colletotrichum</taxon>
        <taxon>Colletotrichum acutatum species complex</taxon>
    </lineage>
</organism>
<dbReference type="PANTHER" id="PTHR38788:SF3">
    <property type="entry name" value="CLR5 DOMAIN-CONTAINING PROTEIN"/>
    <property type="match status" value="1"/>
</dbReference>
<dbReference type="AlphaFoldDB" id="A0AAJ0A961"/>
<gene>
    <name evidence="3" type="ORF">BDP55DRAFT_687786</name>
</gene>
<accession>A0AAJ0A961</accession>
<keyword evidence="4" id="KW-1185">Reference proteome</keyword>
<dbReference type="GeneID" id="85461126"/>
<comment type="caution">
    <text evidence="3">The sequence shown here is derived from an EMBL/GenBank/DDBJ whole genome shotgun (WGS) entry which is preliminary data.</text>
</comment>
<evidence type="ECO:0000313" key="3">
    <source>
        <dbReference type="EMBL" id="KAK1656815.1"/>
    </source>
</evidence>
<evidence type="ECO:0000259" key="2">
    <source>
        <dbReference type="Pfam" id="PF14420"/>
    </source>
</evidence>
<name>A0AAJ0A961_9PEZI</name>
<protein>
    <recommendedName>
        <fullName evidence="2">Clr5 domain-containing protein</fullName>
    </recommendedName>
</protein>
<dbReference type="EMBL" id="JAHMHR010000119">
    <property type="protein sequence ID" value="KAK1656815.1"/>
    <property type="molecule type" value="Genomic_DNA"/>
</dbReference>
<feature type="region of interest" description="Disordered" evidence="1">
    <location>
        <begin position="159"/>
        <end position="194"/>
    </location>
</feature>
<feature type="compositionally biased region" description="Basic residues" evidence="1">
    <location>
        <begin position="166"/>
        <end position="180"/>
    </location>
</feature>